<dbReference type="GeneID" id="33313763"/>
<sequence length="206" mass="23549">MVSYKVIENKKGLPKKLDNYVMSAIAYALPSYIKFLLPMPLKDGSIIESDNKDVYIDGKKVGNVLLYKSGLDVSISHEFDIKYAGGYSLDGKTIYISANMPPEIMIGNTKVSLLESIGRHHELPEKWLLDDDYEYPYAHEIATNIEREYAESLGINWDSYNLEVDKLLRENYKCKLKKSPPNLDLSPYIYSHDDETIKEIRSSTPI</sequence>
<organism evidence="1 2">
    <name type="scientific">Candidatus Mancarchaeum acidiphilum</name>
    <dbReference type="NCBI Taxonomy" id="1920749"/>
    <lineage>
        <taxon>Archaea</taxon>
        <taxon>Candidatus Micrarchaeota</taxon>
        <taxon>Candidatus Mancarchaeum</taxon>
    </lineage>
</organism>
<keyword evidence="2" id="KW-1185">Reference proteome</keyword>
<protein>
    <submittedName>
        <fullName evidence="1">Uncharacterized protein</fullName>
    </submittedName>
</protein>
<evidence type="ECO:0000313" key="1">
    <source>
        <dbReference type="EMBL" id="ASI13539.1"/>
    </source>
</evidence>
<gene>
    <name evidence="1" type="ORF">Mia14_0205</name>
</gene>
<dbReference type="AlphaFoldDB" id="A0A218NM47"/>
<evidence type="ECO:0000313" key="2">
    <source>
        <dbReference type="Proteomes" id="UP000197679"/>
    </source>
</evidence>
<dbReference type="KEGG" id="marh:Mia14_0205"/>
<name>A0A218NM47_9ARCH</name>
<reference evidence="1 2" key="1">
    <citation type="journal article" date="2017" name="Nat. Commun.">
        <title>'ARMAN' archaea depend on association with euryarchaeal host in culture and in situ.</title>
        <authorList>
            <person name="Golyshina O."/>
            <person name="Toshchakov S."/>
            <person name="Makarova K."/>
            <person name="Gavrilov S."/>
            <person name="Korzhenkov A."/>
            <person name="La Cono V."/>
            <person name="Arcadi E."/>
            <person name="Nechitaylo T."/>
            <person name="Ferrer M."/>
            <person name="Kublanov I."/>
            <person name="Wolf Y."/>
            <person name="Yakimov M."/>
            <person name="Golyshin P."/>
            <person name="Slesarev A."/>
            <person name="Kozyavkin S."/>
        </authorList>
    </citation>
    <scope>NUCLEOTIDE SEQUENCE [LARGE SCALE GENOMIC DNA]</scope>
    <source>
        <strain evidence="1 2">Mia14</strain>
    </source>
</reference>
<accession>A0A218NM47</accession>
<proteinExistence type="predicted"/>
<dbReference type="Proteomes" id="UP000197679">
    <property type="component" value="Chromosome"/>
</dbReference>
<dbReference type="RefSeq" id="WP_088819704.1">
    <property type="nucleotide sequence ID" value="NZ_CP019964.1"/>
</dbReference>
<dbReference type="OrthoDB" id="372083at2157"/>
<dbReference type="EMBL" id="CP019964">
    <property type="protein sequence ID" value="ASI13539.1"/>
    <property type="molecule type" value="Genomic_DNA"/>
</dbReference>